<gene>
    <name evidence="1" type="ORF">ACFQV2_11065</name>
</gene>
<comment type="caution">
    <text evidence="1">The sequence shown here is derived from an EMBL/GenBank/DDBJ whole genome shotgun (WGS) entry which is preliminary data.</text>
</comment>
<organism evidence="1 2">
    <name type="scientific">Actinokineospora soli</name>
    <dbReference type="NCBI Taxonomy" id="1048753"/>
    <lineage>
        <taxon>Bacteria</taxon>
        <taxon>Bacillati</taxon>
        <taxon>Actinomycetota</taxon>
        <taxon>Actinomycetes</taxon>
        <taxon>Pseudonocardiales</taxon>
        <taxon>Pseudonocardiaceae</taxon>
        <taxon>Actinokineospora</taxon>
    </lineage>
</organism>
<dbReference type="EMBL" id="JBHTEY010000004">
    <property type="protein sequence ID" value="MFC7614014.1"/>
    <property type="molecule type" value="Genomic_DNA"/>
</dbReference>
<sequence>MDLALLMGNHAAVGDPARAELERAVGELRRRPLLAARAMSGLAMPYWGTGHVDEHRGWLERAERALPARGDRGLRAAVVVNLHCARMQLGDPDAWTSVPEPGDAPEELAEFVRGYANFANTALAAGRFADARAFLDRAAEWADRSGAAYQRRMAEANGLRLAWATGRWTGLAERAARLRAATQSAAAEASLVLGLLALAAGEFDEAGSTSPLPD</sequence>
<protein>
    <submittedName>
        <fullName evidence="1">Uncharacterized protein</fullName>
    </submittedName>
</protein>
<proteinExistence type="predicted"/>
<reference evidence="2" key="1">
    <citation type="journal article" date="2019" name="Int. J. Syst. Evol. Microbiol.">
        <title>The Global Catalogue of Microorganisms (GCM) 10K type strain sequencing project: providing services to taxonomists for standard genome sequencing and annotation.</title>
        <authorList>
            <consortium name="The Broad Institute Genomics Platform"/>
            <consortium name="The Broad Institute Genome Sequencing Center for Infectious Disease"/>
            <person name="Wu L."/>
            <person name="Ma J."/>
        </authorList>
    </citation>
    <scope>NUCLEOTIDE SEQUENCE [LARGE SCALE GENOMIC DNA]</scope>
    <source>
        <strain evidence="2">JCM 17695</strain>
    </source>
</reference>
<keyword evidence="2" id="KW-1185">Reference proteome</keyword>
<evidence type="ECO:0000313" key="1">
    <source>
        <dbReference type="EMBL" id="MFC7614014.1"/>
    </source>
</evidence>
<accession>A0ABW2TKV7</accession>
<evidence type="ECO:0000313" key="2">
    <source>
        <dbReference type="Proteomes" id="UP001596512"/>
    </source>
</evidence>
<name>A0ABW2TKV7_9PSEU</name>
<dbReference type="Proteomes" id="UP001596512">
    <property type="component" value="Unassembled WGS sequence"/>
</dbReference>